<organism evidence="4">
    <name type="scientific">Telmatobacter sp. DSM 110680</name>
    <dbReference type="NCBI Taxonomy" id="3036704"/>
    <lineage>
        <taxon>Bacteria</taxon>
        <taxon>Pseudomonadati</taxon>
        <taxon>Acidobacteriota</taxon>
        <taxon>Terriglobia</taxon>
        <taxon>Terriglobales</taxon>
        <taxon>Acidobacteriaceae</taxon>
        <taxon>Telmatobacter</taxon>
    </lineage>
</organism>
<dbReference type="PANTHER" id="PTHR43877">
    <property type="entry name" value="AMINOALKYLPHOSPHONATE N-ACETYLTRANSFERASE-RELATED-RELATED"/>
    <property type="match status" value="1"/>
</dbReference>
<evidence type="ECO:0000256" key="2">
    <source>
        <dbReference type="ARBA" id="ARBA00023315"/>
    </source>
</evidence>
<sequence>MNYRLFQSDDFHDLYAIEEVCFQPPQRFTRRYMRQLLDSTDAATWIAEQGPAMAGFAIVEWSPQITGIVAYIATIEVLPEYRGKGIGAELLRRLEGSANAERAIEIWLHVDAENAPAIHLYERSGYHKSGRVDHYYARNRSAAVYVKTLI</sequence>
<evidence type="ECO:0000313" key="4">
    <source>
        <dbReference type="EMBL" id="XBH15877.1"/>
    </source>
</evidence>
<dbReference type="GO" id="GO:0016747">
    <property type="term" value="F:acyltransferase activity, transferring groups other than amino-acyl groups"/>
    <property type="evidence" value="ECO:0007669"/>
    <property type="project" value="InterPro"/>
</dbReference>
<protein>
    <submittedName>
        <fullName evidence="4">N-acetyltransferase</fullName>
        <ecNumber evidence="4">2.3.1.-</ecNumber>
    </submittedName>
</protein>
<dbReference type="Pfam" id="PF00583">
    <property type="entry name" value="Acetyltransf_1"/>
    <property type="match status" value="1"/>
</dbReference>
<dbReference type="EMBL" id="CP121196">
    <property type="protein sequence ID" value="XBH15877.1"/>
    <property type="molecule type" value="Genomic_DNA"/>
</dbReference>
<proteinExistence type="predicted"/>
<dbReference type="InterPro" id="IPR000182">
    <property type="entry name" value="GNAT_dom"/>
</dbReference>
<evidence type="ECO:0000256" key="1">
    <source>
        <dbReference type="ARBA" id="ARBA00022679"/>
    </source>
</evidence>
<dbReference type="Gene3D" id="3.40.630.30">
    <property type="match status" value="1"/>
</dbReference>
<dbReference type="InterPro" id="IPR016181">
    <property type="entry name" value="Acyl_CoA_acyltransferase"/>
</dbReference>
<name>A0AAU7DCV0_9BACT</name>
<accession>A0AAU7DCV0</accession>
<dbReference type="InterPro" id="IPR050832">
    <property type="entry name" value="Bact_Acetyltransf"/>
</dbReference>
<keyword evidence="2 4" id="KW-0012">Acyltransferase</keyword>
<gene>
    <name evidence="4" type="ORF">P8935_15015</name>
</gene>
<dbReference type="SUPFAM" id="SSF55729">
    <property type="entry name" value="Acyl-CoA N-acyltransferases (Nat)"/>
    <property type="match status" value="1"/>
</dbReference>
<evidence type="ECO:0000259" key="3">
    <source>
        <dbReference type="PROSITE" id="PS51186"/>
    </source>
</evidence>
<dbReference type="AlphaFoldDB" id="A0AAU7DCV0"/>
<feature type="domain" description="N-acetyltransferase" evidence="3">
    <location>
        <begin position="1"/>
        <end position="150"/>
    </location>
</feature>
<dbReference type="RefSeq" id="WP_348261110.1">
    <property type="nucleotide sequence ID" value="NZ_CP121196.1"/>
</dbReference>
<keyword evidence="1 4" id="KW-0808">Transferase</keyword>
<dbReference type="PROSITE" id="PS51186">
    <property type="entry name" value="GNAT"/>
    <property type="match status" value="1"/>
</dbReference>
<dbReference type="EC" id="2.3.1.-" evidence="4"/>
<reference evidence="4" key="1">
    <citation type="submission" date="2023-03" db="EMBL/GenBank/DDBJ databases">
        <title>Edaphobacter sp.</title>
        <authorList>
            <person name="Huber K.J."/>
            <person name="Papendorf J."/>
            <person name="Pilke C."/>
            <person name="Bunk B."/>
            <person name="Sproeer C."/>
            <person name="Pester M."/>
        </authorList>
    </citation>
    <scope>NUCLEOTIDE SEQUENCE</scope>
    <source>
        <strain evidence="4">DSM 110680</strain>
    </source>
</reference>
<dbReference type="CDD" id="cd04301">
    <property type="entry name" value="NAT_SF"/>
    <property type="match status" value="1"/>
</dbReference>